<dbReference type="NCBIfam" id="NF009466">
    <property type="entry name" value="PRK12826.1-2"/>
    <property type="match status" value="1"/>
</dbReference>
<evidence type="ECO:0000256" key="6">
    <source>
        <dbReference type="ARBA" id="ARBA00022832"/>
    </source>
</evidence>
<dbReference type="UniPathway" id="UPA00094"/>
<dbReference type="InterPro" id="IPR020904">
    <property type="entry name" value="Sc_DH/Rdtase_CS"/>
</dbReference>
<keyword evidence="7 13" id="KW-0521">NADP</keyword>
<evidence type="ECO:0000256" key="14">
    <source>
        <dbReference type="RuleBase" id="RU366074"/>
    </source>
</evidence>
<dbReference type="Gene3D" id="3.40.50.720">
    <property type="entry name" value="NAD(P)-binding Rossmann-like Domain"/>
    <property type="match status" value="1"/>
</dbReference>
<evidence type="ECO:0000256" key="13">
    <source>
        <dbReference type="PIRSR" id="PIRSR611284-2"/>
    </source>
</evidence>
<dbReference type="EMBL" id="QBKR01000007">
    <property type="protein sequence ID" value="PTX61253.1"/>
    <property type="molecule type" value="Genomic_DNA"/>
</dbReference>
<protein>
    <recommendedName>
        <fullName evidence="14">3-oxoacyl-[acyl-carrier-protein] reductase</fullName>
        <ecNumber evidence="14">1.1.1.100</ecNumber>
    </recommendedName>
</protein>
<evidence type="ECO:0000256" key="1">
    <source>
        <dbReference type="ARBA" id="ARBA00002607"/>
    </source>
</evidence>
<dbReference type="PANTHER" id="PTHR42879:SF2">
    <property type="entry name" value="3-OXOACYL-[ACYL-CARRIER-PROTEIN] REDUCTASE FABG"/>
    <property type="match status" value="1"/>
</dbReference>
<keyword evidence="8 14" id="KW-0560">Oxidoreductase</keyword>
<evidence type="ECO:0000259" key="15">
    <source>
        <dbReference type="SMART" id="SM00822"/>
    </source>
</evidence>
<feature type="binding site" evidence="13">
    <location>
        <begin position="11"/>
        <end position="14"/>
    </location>
    <ligand>
        <name>NADP(+)</name>
        <dbReference type="ChEBI" id="CHEBI:58349"/>
    </ligand>
</feature>
<feature type="binding site" evidence="13">
    <location>
        <begin position="154"/>
        <end position="158"/>
    </location>
    <ligand>
        <name>NADP(+)</name>
        <dbReference type="ChEBI" id="CHEBI:58349"/>
    </ligand>
</feature>
<comment type="pathway">
    <text evidence="2 14">Lipid metabolism; fatty acid biosynthesis.</text>
</comment>
<accession>A0A2T6BYW5</accession>
<evidence type="ECO:0000256" key="2">
    <source>
        <dbReference type="ARBA" id="ARBA00005194"/>
    </source>
</evidence>
<dbReference type="InterPro" id="IPR002347">
    <property type="entry name" value="SDR_fam"/>
</dbReference>
<comment type="function">
    <text evidence="1 14">Catalyzes the NADPH-dependent reduction of beta-ketoacyl-ACP substrates to beta-hydroxyacyl-ACP products, the first reductive step in the elongation cycle of fatty acid biosynthesis.</text>
</comment>
<feature type="binding site" evidence="13">
    <location>
        <position position="89"/>
    </location>
    <ligand>
        <name>NADP(+)</name>
        <dbReference type="ChEBI" id="CHEBI:58349"/>
    </ligand>
</feature>
<dbReference type="InterPro" id="IPR011284">
    <property type="entry name" value="3oxo_ACP_reduc"/>
</dbReference>
<dbReference type="SUPFAM" id="SSF51735">
    <property type="entry name" value="NAD(P)-binding Rossmann-fold domains"/>
    <property type="match status" value="1"/>
</dbReference>
<name>A0A2T6BYW5_9BACL</name>
<dbReference type="Proteomes" id="UP000244240">
    <property type="component" value="Unassembled WGS sequence"/>
</dbReference>
<dbReference type="FunFam" id="3.40.50.720:FF:000037">
    <property type="entry name" value="3-oxoacyl-[acyl-carrier-protein] reductase FabG"/>
    <property type="match status" value="1"/>
</dbReference>
<dbReference type="InterPro" id="IPR057326">
    <property type="entry name" value="KR_dom"/>
</dbReference>
<keyword evidence="9 14" id="KW-0443">Lipid metabolism</keyword>
<evidence type="ECO:0000256" key="8">
    <source>
        <dbReference type="ARBA" id="ARBA00023002"/>
    </source>
</evidence>
<dbReference type="EC" id="1.1.1.100" evidence="14"/>
<dbReference type="GO" id="GO:0004316">
    <property type="term" value="F:3-oxoacyl-[acyl-carrier-protein] reductase (NADPH) activity"/>
    <property type="evidence" value="ECO:0007669"/>
    <property type="project" value="UniProtKB-UniRule"/>
</dbReference>
<dbReference type="AlphaFoldDB" id="A0A2T6BYW5"/>
<dbReference type="CDD" id="cd05333">
    <property type="entry name" value="BKR_SDR_c"/>
    <property type="match status" value="1"/>
</dbReference>
<comment type="caution">
    <text evidence="16">The sequence shown here is derived from an EMBL/GenBank/DDBJ whole genome shotgun (WGS) entry which is preliminary data.</text>
</comment>
<proteinExistence type="inferred from homology"/>
<dbReference type="RefSeq" id="WP_108022552.1">
    <property type="nucleotide sequence ID" value="NZ_QBKR01000007.1"/>
</dbReference>
<dbReference type="NCBIfam" id="NF004199">
    <property type="entry name" value="PRK05653.1-4"/>
    <property type="match status" value="1"/>
</dbReference>
<dbReference type="NCBIfam" id="NF004197">
    <property type="entry name" value="PRK05653.1-1"/>
    <property type="match status" value="1"/>
</dbReference>
<dbReference type="NCBIfam" id="TIGR01830">
    <property type="entry name" value="3oxo_ACP_reduc"/>
    <property type="match status" value="1"/>
</dbReference>
<evidence type="ECO:0000256" key="11">
    <source>
        <dbReference type="ARBA" id="ARBA00048508"/>
    </source>
</evidence>
<evidence type="ECO:0000256" key="4">
    <source>
        <dbReference type="ARBA" id="ARBA00011881"/>
    </source>
</evidence>
<keyword evidence="10 14" id="KW-0275">Fatty acid biosynthesis</keyword>
<evidence type="ECO:0000256" key="7">
    <source>
        <dbReference type="ARBA" id="ARBA00022857"/>
    </source>
</evidence>
<feature type="binding site" evidence="13">
    <location>
        <position position="187"/>
    </location>
    <ligand>
        <name>NADP(+)</name>
        <dbReference type="ChEBI" id="CHEBI:58349"/>
    </ligand>
</feature>
<keyword evidence="5 14" id="KW-0444">Lipid biosynthesis</keyword>
<reference evidence="16 17" key="1">
    <citation type="submission" date="2018-04" db="EMBL/GenBank/DDBJ databases">
        <title>Genomic Encyclopedia of Archaeal and Bacterial Type Strains, Phase II (KMG-II): from individual species to whole genera.</title>
        <authorList>
            <person name="Goeker M."/>
        </authorList>
    </citation>
    <scope>NUCLEOTIDE SEQUENCE [LARGE SCALE GENOMIC DNA]</scope>
    <source>
        <strain evidence="16 17">DSM 45787</strain>
    </source>
</reference>
<evidence type="ECO:0000313" key="17">
    <source>
        <dbReference type="Proteomes" id="UP000244240"/>
    </source>
</evidence>
<dbReference type="InterPro" id="IPR050259">
    <property type="entry name" value="SDR"/>
</dbReference>
<dbReference type="PROSITE" id="PS00061">
    <property type="entry name" value="ADH_SHORT"/>
    <property type="match status" value="1"/>
</dbReference>
<evidence type="ECO:0000313" key="16">
    <source>
        <dbReference type="EMBL" id="PTX61253.1"/>
    </source>
</evidence>
<gene>
    <name evidence="16" type="ORF">C8P63_10748</name>
</gene>
<dbReference type="Pfam" id="PF13561">
    <property type="entry name" value="adh_short_C2"/>
    <property type="match status" value="1"/>
</dbReference>
<evidence type="ECO:0000256" key="10">
    <source>
        <dbReference type="ARBA" id="ARBA00023160"/>
    </source>
</evidence>
<dbReference type="NCBIfam" id="NF004200">
    <property type="entry name" value="PRK05653.1-5"/>
    <property type="match status" value="1"/>
</dbReference>
<dbReference type="GO" id="GO:0051287">
    <property type="term" value="F:NAD binding"/>
    <property type="evidence" value="ECO:0007669"/>
    <property type="project" value="UniProtKB-UniRule"/>
</dbReference>
<dbReference type="PRINTS" id="PR00081">
    <property type="entry name" value="GDHRDH"/>
</dbReference>
<comment type="similarity">
    <text evidence="3 14">Belongs to the short-chain dehydrogenases/reductases (SDR) family.</text>
</comment>
<dbReference type="InterPro" id="IPR036291">
    <property type="entry name" value="NAD(P)-bd_dom_sf"/>
</dbReference>
<evidence type="ECO:0000256" key="9">
    <source>
        <dbReference type="ARBA" id="ARBA00023098"/>
    </source>
</evidence>
<evidence type="ECO:0000256" key="3">
    <source>
        <dbReference type="ARBA" id="ARBA00006484"/>
    </source>
</evidence>
<feature type="active site" description="Proton acceptor" evidence="12">
    <location>
        <position position="154"/>
    </location>
</feature>
<evidence type="ECO:0000256" key="5">
    <source>
        <dbReference type="ARBA" id="ARBA00022516"/>
    </source>
</evidence>
<dbReference type="OrthoDB" id="9803333at2"/>
<comment type="subunit">
    <text evidence="4 14">Homotetramer.</text>
</comment>
<organism evidence="16 17">
    <name type="scientific">Melghirimyces profundicolus</name>
    <dbReference type="NCBI Taxonomy" id="1242148"/>
    <lineage>
        <taxon>Bacteria</taxon>
        <taxon>Bacillati</taxon>
        <taxon>Bacillota</taxon>
        <taxon>Bacilli</taxon>
        <taxon>Bacillales</taxon>
        <taxon>Thermoactinomycetaceae</taxon>
        <taxon>Melghirimyces</taxon>
    </lineage>
</organism>
<feature type="domain" description="Ketoreductase" evidence="15">
    <location>
        <begin position="5"/>
        <end position="185"/>
    </location>
</feature>
<evidence type="ECO:0000256" key="12">
    <source>
        <dbReference type="PIRSR" id="PIRSR611284-1"/>
    </source>
</evidence>
<keyword evidence="6 14" id="KW-0276">Fatty acid metabolism</keyword>
<sequence>MLTGKVAMVTGGSRGIGRAVSVALAEAGADVAVIYAGNREAAEETVEAIRKTGRKASEIRADVSSSDEVQAAVKEVLETFGNIDILVNNAGITRDNLMLRMKEEDWDKVIDTNLKGVFLCTKAVTRPMMKQRSGRIINISSVVGISGNPGQANYVAAKAGVIGLTKSTAKELASRGITVNAVAPGFIETDMTSKLGEDVRKDLLGQIPLARLGKPEDVAEAVKFLASDAAAYITGQTLNVDGGMVTA</sequence>
<dbReference type="PRINTS" id="PR00080">
    <property type="entry name" value="SDRFAMILY"/>
</dbReference>
<dbReference type="NCBIfam" id="NF004198">
    <property type="entry name" value="PRK05653.1-3"/>
    <property type="match status" value="1"/>
</dbReference>
<dbReference type="PANTHER" id="PTHR42879">
    <property type="entry name" value="3-OXOACYL-(ACYL-CARRIER-PROTEIN) REDUCTASE"/>
    <property type="match status" value="1"/>
</dbReference>
<keyword evidence="17" id="KW-1185">Reference proteome</keyword>
<comment type="catalytic activity">
    <reaction evidence="11 14">
        <text>a (3R)-hydroxyacyl-[ACP] + NADP(+) = a 3-oxoacyl-[ACP] + NADPH + H(+)</text>
        <dbReference type="Rhea" id="RHEA:17397"/>
        <dbReference type="Rhea" id="RHEA-COMP:9916"/>
        <dbReference type="Rhea" id="RHEA-COMP:9945"/>
        <dbReference type="ChEBI" id="CHEBI:15378"/>
        <dbReference type="ChEBI" id="CHEBI:57783"/>
        <dbReference type="ChEBI" id="CHEBI:58349"/>
        <dbReference type="ChEBI" id="CHEBI:78776"/>
        <dbReference type="ChEBI" id="CHEBI:78827"/>
        <dbReference type="EC" id="1.1.1.100"/>
    </reaction>
</comment>
<dbReference type="SMART" id="SM00822">
    <property type="entry name" value="PKS_KR"/>
    <property type="match status" value="1"/>
</dbReference>
<dbReference type="NCBIfam" id="NF009464">
    <property type="entry name" value="PRK12824.1"/>
    <property type="match status" value="1"/>
</dbReference>
<dbReference type="NCBIfam" id="NF005559">
    <property type="entry name" value="PRK07231.1"/>
    <property type="match status" value="1"/>
</dbReference>
<dbReference type="GO" id="GO:0006633">
    <property type="term" value="P:fatty acid biosynthetic process"/>
    <property type="evidence" value="ECO:0007669"/>
    <property type="project" value="UniProtKB-UniPathway"/>
</dbReference>